<organism evidence="2">
    <name type="scientific">mine drainage metagenome</name>
    <dbReference type="NCBI Taxonomy" id="410659"/>
    <lineage>
        <taxon>unclassified sequences</taxon>
        <taxon>metagenomes</taxon>
        <taxon>ecological metagenomes</taxon>
    </lineage>
</organism>
<proteinExistence type="predicted"/>
<dbReference type="Pfam" id="PF00498">
    <property type="entry name" value="FHA"/>
    <property type="match status" value="1"/>
</dbReference>
<dbReference type="PROSITE" id="PS50006">
    <property type="entry name" value="FHA_DOMAIN"/>
    <property type="match status" value="1"/>
</dbReference>
<dbReference type="InterPro" id="IPR008984">
    <property type="entry name" value="SMAD_FHA_dom_sf"/>
</dbReference>
<feature type="domain" description="FHA" evidence="1">
    <location>
        <begin position="23"/>
        <end position="72"/>
    </location>
</feature>
<dbReference type="InterPro" id="IPR050923">
    <property type="entry name" value="Cell_Proc_Reg/RNA_Proc"/>
</dbReference>
<dbReference type="InterPro" id="IPR000253">
    <property type="entry name" value="FHA_dom"/>
</dbReference>
<evidence type="ECO:0000259" key="1">
    <source>
        <dbReference type="PROSITE" id="PS50006"/>
    </source>
</evidence>
<dbReference type="SUPFAM" id="SSF49879">
    <property type="entry name" value="SMAD/FHA domain"/>
    <property type="match status" value="1"/>
</dbReference>
<evidence type="ECO:0000313" key="2">
    <source>
        <dbReference type="EMBL" id="OIQ87247.1"/>
    </source>
</evidence>
<name>A0A1J5R5B9_9ZZZZ</name>
<dbReference type="Gene3D" id="2.60.200.20">
    <property type="match status" value="1"/>
</dbReference>
<accession>A0A1J5R5B9</accession>
<dbReference type="SMART" id="SM00240">
    <property type="entry name" value="FHA"/>
    <property type="match status" value="1"/>
</dbReference>
<dbReference type="AlphaFoldDB" id="A0A1J5R5B9"/>
<dbReference type="EMBL" id="MLJW01000432">
    <property type="protein sequence ID" value="OIQ87247.1"/>
    <property type="molecule type" value="Genomic_DNA"/>
</dbReference>
<gene>
    <name evidence="2" type="primary">garA_4</name>
    <name evidence="2" type="ORF">GALL_308950</name>
</gene>
<protein>
    <submittedName>
        <fullName evidence="2">Glycogen accumulation regulator GarA</fullName>
    </submittedName>
</protein>
<sequence length="265" mass="28395">MAKLIYSLDGAFLGEFPLEGDRLTIGRRLGNDIHIDNLAISGEHAVIETVGRDVFVEDLGSTNGTVVNGQAIKRLLLRHGDVIELGKYQLKYVDETHFPGNPGPGPADYEKTAIIRPVAADAAIPVTPPQHEAAEPQSGAVAQAMQKPPSAQPPALPSWARPPGMAAPAPEAPRREILLARIQVLNGLGTGKALELSKEHTTVGITGMQVAVIARLPQGYSVRHVEGLRHPLVNGHSIGAQEHHLSDHDVIEIAGVKMEFHYVDL</sequence>
<comment type="caution">
    <text evidence="2">The sequence shown here is derived from an EMBL/GenBank/DDBJ whole genome shotgun (WGS) entry which is preliminary data.</text>
</comment>
<dbReference type="CDD" id="cd00060">
    <property type="entry name" value="FHA"/>
    <property type="match status" value="1"/>
</dbReference>
<reference evidence="2" key="1">
    <citation type="submission" date="2016-10" db="EMBL/GenBank/DDBJ databases">
        <title>Sequence of Gallionella enrichment culture.</title>
        <authorList>
            <person name="Poehlein A."/>
            <person name="Muehling M."/>
            <person name="Daniel R."/>
        </authorList>
    </citation>
    <scope>NUCLEOTIDE SEQUENCE</scope>
</reference>
<dbReference type="PANTHER" id="PTHR23308">
    <property type="entry name" value="NUCLEAR INHIBITOR OF PROTEIN PHOSPHATASE-1"/>
    <property type="match status" value="1"/>
</dbReference>